<dbReference type="EMBL" id="JMIR01000003">
    <property type="protein sequence ID" value="KEO84696.1"/>
    <property type="molecule type" value="Genomic_DNA"/>
</dbReference>
<dbReference type="Gene3D" id="1.10.260.40">
    <property type="entry name" value="lambda repressor-like DNA-binding domains"/>
    <property type="match status" value="1"/>
</dbReference>
<protein>
    <recommendedName>
        <fullName evidence="2">HTH cro/C1-type domain-containing protein</fullName>
    </recommendedName>
</protein>
<name>A0A074LRE5_9BACL</name>
<comment type="caution">
    <text evidence="3">The sequence shown here is derived from an EMBL/GenBank/DDBJ whole genome shotgun (WGS) entry which is preliminary data.</text>
</comment>
<dbReference type="SMART" id="SM00028">
    <property type="entry name" value="TPR"/>
    <property type="match status" value="5"/>
</dbReference>
<organism evidence="3 4">
    <name type="scientific">Tumebacillus flagellatus</name>
    <dbReference type="NCBI Taxonomy" id="1157490"/>
    <lineage>
        <taxon>Bacteria</taxon>
        <taxon>Bacillati</taxon>
        <taxon>Bacillota</taxon>
        <taxon>Bacilli</taxon>
        <taxon>Bacillales</taxon>
        <taxon>Alicyclobacillaceae</taxon>
        <taxon>Tumebacillus</taxon>
    </lineage>
</organism>
<keyword evidence="1" id="KW-0802">TPR repeat</keyword>
<dbReference type="InterPro" id="IPR010982">
    <property type="entry name" value="Lambda_DNA-bd_dom_sf"/>
</dbReference>
<dbReference type="Pfam" id="PF13424">
    <property type="entry name" value="TPR_12"/>
    <property type="match status" value="1"/>
</dbReference>
<dbReference type="PROSITE" id="PS50943">
    <property type="entry name" value="HTH_CROC1"/>
    <property type="match status" value="1"/>
</dbReference>
<dbReference type="Proteomes" id="UP000027931">
    <property type="component" value="Unassembled WGS sequence"/>
</dbReference>
<dbReference type="SUPFAM" id="SSF48452">
    <property type="entry name" value="TPR-like"/>
    <property type="match status" value="2"/>
</dbReference>
<reference evidence="3 4" key="1">
    <citation type="journal article" date="2013" name="Int. J. Syst. Evol. Microbiol.">
        <title>Tumebacillus flagellatus sp. nov., an alpha-amylase/pullulanase-producing bacterium isolated from cassava wastewater.</title>
        <authorList>
            <person name="Wang Q."/>
            <person name="Xie N."/>
            <person name="Qin Y."/>
            <person name="Shen N."/>
            <person name="Zhu J."/>
            <person name="Mi H."/>
            <person name="Huang R."/>
        </authorList>
    </citation>
    <scope>NUCLEOTIDE SEQUENCE [LARGE SCALE GENOMIC DNA]</scope>
    <source>
        <strain evidence="3 4">GST4</strain>
    </source>
</reference>
<dbReference type="AlphaFoldDB" id="A0A074LRE5"/>
<dbReference type="InterPro" id="IPR011990">
    <property type="entry name" value="TPR-like_helical_dom_sf"/>
</dbReference>
<dbReference type="OrthoDB" id="1150409at2"/>
<feature type="repeat" description="TPR" evidence="1">
    <location>
        <begin position="285"/>
        <end position="318"/>
    </location>
</feature>
<dbReference type="GO" id="GO:0003677">
    <property type="term" value="F:DNA binding"/>
    <property type="evidence" value="ECO:0007669"/>
    <property type="project" value="InterPro"/>
</dbReference>
<proteinExistence type="predicted"/>
<dbReference type="InterPro" id="IPR001387">
    <property type="entry name" value="Cro/C1-type_HTH"/>
</dbReference>
<dbReference type="RefSeq" id="WP_038084646.1">
    <property type="nucleotide sequence ID" value="NZ_JMIR01000003.1"/>
</dbReference>
<feature type="domain" description="HTH cro/C1-type" evidence="2">
    <location>
        <begin position="18"/>
        <end position="71"/>
    </location>
</feature>
<dbReference type="CDD" id="cd00093">
    <property type="entry name" value="HTH_XRE"/>
    <property type="match status" value="1"/>
</dbReference>
<accession>A0A074LRE5</accession>
<dbReference type="SMART" id="SM00530">
    <property type="entry name" value="HTH_XRE"/>
    <property type="match status" value="1"/>
</dbReference>
<dbReference type="eggNOG" id="ENOG5033KYH">
    <property type="taxonomic scope" value="Bacteria"/>
</dbReference>
<dbReference type="Pfam" id="PF01381">
    <property type="entry name" value="HTH_3"/>
    <property type="match status" value="1"/>
</dbReference>
<dbReference type="STRING" id="1157490.EL26_04035"/>
<evidence type="ECO:0000259" key="2">
    <source>
        <dbReference type="PROSITE" id="PS50943"/>
    </source>
</evidence>
<dbReference type="PANTHER" id="PTHR37038:SF14">
    <property type="entry name" value="TRANSCRIPTIONAL ACTIVATOR"/>
    <property type="match status" value="1"/>
</dbReference>
<dbReference type="PANTHER" id="PTHR37038">
    <property type="entry name" value="TRANSCRIPTIONAL REGULATOR-RELATED"/>
    <property type="match status" value="1"/>
</dbReference>
<dbReference type="InterPro" id="IPR019734">
    <property type="entry name" value="TPR_rpt"/>
</dbReference>
<evidence type="ECO:0000256" key="1">
    <source>
        <dbReference type="PROSITE-ProRule" id="PRU00339"/>
    </source>
</evidence>
<evidence type="ECO:0000313" key="3">
    <source>
        <dbReference type="EMBL" id="KEO84696.1"/>
    </source>
</evidence>
<gene>
    <name evidence="3" type="ORF">EL26_04035</name>
</gene>
<dbReference type="InterPro" id="IPR053163">
    <property type="entry name" value="HTH-type_regulator_Rgg"/>
</dbReference>
<dbReference type="SUPFAM" id="SSF47413">
    <property type="entry name" value="lambda repressor-like DNA-binding domains"/>
    <property type="match status" value="1"/>
</dbReference>
<evidence type="ECO:0000313" key="4">
    <source>
        <dbReference type="Proteomes" id="UP000027931"/>
    </source>
</evidence>
<dbReference type="PROSITE" id="PS50005">
    <property type="entry name" value="TPR"/>
    <property type="match status" value="1"/>
</dbReference>
<keyword evidence="4" id="KW-1185">Reference proteome</keyword>
<sequence>MAVGVDVDERNRIIGDNLRKYRLLKGMTQDELAVGLCSVSQLSKIENGKTYLKRTMLKQMADRLGVPLERLESGDAILEELKELLQVSRDYHTARNIPKALEQLEQVIKLADDFGYLQVLVDAIHDKCFILLYENKAHAEVIKLAGHILSRELFQSVSQKMWTLLILGEAYDFSGDQQAAFDCYLRADQEYEFLERDGDHSKLLYKVLSGLTKFHSLMGNNRASLRYAEKAEREAISTNTHLFRIRAFYLKAIPLRLLGEEEKAEQIYLEALQEANGNSLLLDVAIISNNLGEIYQERGEFGRALEYFQRSYNVFSLMEAGLYLYMPLMHLAEVAFLHHEHDKCLDYLREIFQLCEQAGVSSYRERAGALRFLAKLKFEQGEVQSFEELMLEAVQIYHQHNVLDEAYEISVELAEYYSQTDSVRSVQLYKQAVEYNKTLKSMRR</sequence>
<dbReference type="Gene3D" id="1.25.40.10">
    <property type="entry name" value="Tetratricopeptide repeat domain"/>
    <property type="match status" value="2"/>
</dbReference>